<dbReference type="Pfam" id="PF18941">
    <property type="entry name" value="DUF5688"/>
    <property type="match status" value="1"/>
</dbReference>
<organism evidence="2 3">
    <name type="scientific">Hungatella hathewayi</name>
    <dbReference type="NCBI Taxonomy" id="154046"/>
    <lineage>
        <taxon>Bacteria</taxon>
        <taxon>Bacillati</taxon>
        <taxon>Bacillota</taxon>
        <taxon>Clostridia</taxon>
        <taxon>Lachnospirales</taxon>
        <taxon>Lachnospiraceae</taxon>
        <taxon>Hungatella</taxon>
    </lineage>
</organism>
<protein>
    <submittedName>
        <fullName evidence="2">Uncharacterized protein</fullName>
    </submittedName>
</protein>
<comment type="caution">
    <text evidence="2">The sequence shown here is derived from an EMBL/GenBank/DDBJ whole genome shotgun (WGS) entry which is preliminary data.</text>
</comment>
<name>A0A174WT92_9FIRM</name>
<dbReference type="AlphaFoldDB" id="A0A174WT92"/>
<reference evidence="2 3" key="1">
    <citation type="submission" date="2018-08" db="EMBL/GenBank/DDBJ databases">
        <title>A genome reference for cultivated species of the human gut microbiota.</title>
        <authorList>
            <person name="Zou Y."/>
            <person name="Xue W."/>
            <person name="Luo G."/>
        </authorList>
    </citation>
    <scope>NUCLEOTIDE SEQUENCE [LARGE SCALE GENOMIC DNA]</scope>
    <source>
        <strain evidence="2 3">TM09-12</strain>
    </source>
</reference>
<dbReference type="EMBL" id="QSON01000003">
    <property type="protein sequence ID" value="RGJ06109.1"/>
    <property type="molecule type" value="Genomic_DNA"/>
</dbReference>
<dbReference type="InterPro" id="IPR043743">
    <property type="entry name" value="DUF5688"/>
</dbReference>
<dbReference type="Proteomes" id="UP000263014">
    <property type="component" value="Unassembled WGS sequence"/>
</dbReference>
<dbReference type="OrthoDB" id="1655031at2"/>
<sequence length="308" mass="35917">MTYEDYKQNLYLELGRQLDETNKKLVVIGEGTANEEIAVEISRETESMCSQSLSLWHLYNQYCRYTMPNQVDRICDYFDRVRLIKKIEQLDNVTIWAANLEKSAKKLEENETPYVTVGDIAVYFKFFDEVYEVSKEDGEVWPNDYIRPVCNKHLEQWGFTAQELFDKAKYFDVGERLQTVLDASKDAFKRVLGSYEQLLPDTYGIYSITGENGIGMMFYPVVLSQVAQRLGGDLFVIPILNDRILVCSKNEYNLEKLQEVVKMKSKEDKLYGLIPLHVSDMVFQFDAHRLTLQPATDQREKKMKHTAR</sequence>
<accession>A0A174WT92</accession>
<proteinExistence type="predicted"/>
<dbReference type="EMBL" id="WNME01000003">
    <property type="protein sequence ID" value="MUB62627.1"/>
    <property type="molecule type" value="Genomic_DNA"/>
</dbReference>
<gene>
    <name evidence="2" type="ORF">DXD79_08945</name>
    <name evidence="1" type="ORF">GNE07_06040</name>
</gene>
<dbReference type="Proteomes" id="UP000434223">
    <property type="component" value="Unassembled WGS sequence"/>
</dbReference>
<evidence type="ECO:0000313" key="4">
    <source>
        <dbReference type="Proteomes" id="UP000434223"/>
    </source>
</evidence>
<reference evidence="1 4" key="2">
    <citation type="submission" date="2019-09" db="EMBL/GenBank/DDBJ databases">
        <title>Draft genome sequencing of Hungatella hathewayi 123Y-2.</title>
        <authorList>
            <person name="Lv Q."/>
            <person name="Li S."/>
        </authorList>
    </citation>
    <scope>NUCLEOTIDE SEQUENCE [LARGE SCALE GENOMIC DNA]</scope>
    <source>
        <strain evidence="1 4">123Y-2</strain>
    </source>
</reference>
<evidence type="ECO:0000313" key="2">
    <source>
        <dbReference type="EMBL" id="RGJ06109.1"/>
    </source>
</evidence>
<dbReference type="GeneID" id="93150367"/>
<dbReference type="RefSeq" id="WP_055651425.1">
    <property type="nucleotide sequence ID" value="NZ_CABJBJ010000011.1"/>
</dbReference>
<evidence type="ECO:0000313" key="1">
    <source>
        <dbReference type="EMBL" id="MUB62627.1"/>
    </source>
</evidence>
<evidence type="ECO:0000313" key="3">
    <source>
        <dbReference type="Proteomes" id="UP000263014"/>
    </source>
</evidence>